<dbReference type="Gene3D" id="3.40.50.1390">
    <property type="entry name" value="Resolvase, N-terminal catalytic domain"/>
    <property type="match status" value="1"/>
</dbReference>
<keyword evidence="2" id="KW-0238">DNA-binding</keyword>
<evidence type="ECO:0000313" key="8">
    <source>
        <dbReference type="Proteomes" id="UP000255207"/>
    </source>
</evidence>
<dbReference type="PROSITE" id="PS00397">
    <property type="entry name" value="RECOMBINASES_1"/>
    <property type="match status" value="1"/>
</dbReference>
<sequence length="234" mass="24931">MDVRAARSAHAAERLAPYAATIVCRKPFHCSAAGESTTVTARMIGNDGAMRESVQECVGAGSRSLIGYARVSTKRQKLDLQLKALEAAGCDLVVSERLSGVSLGRGLLAAIGSCRRGDLLVVWKLDRLGRNMRELLAVLDVLKSRGIGLQVLTGAASSIDIGQAEGPSLYAAYAAFAEFELTMNRERTLAGIEAHRTSGMPARARPRSLQLKFAAVANRKSSRRACSGKKASSR</sequence>
<dbReference type="SMART" id="SM00857">
    <property type="entry name" value="Resolvase"/>
    <property type="match status" value="1"/>
</dbReference>
<reference evidence="8" key="1">
    <citation type="submission" date="2018-07" db="EMBL/GenBank/DDBJ databases">
        <authorList>
            <person name="Safronova V.I."/>
            <person name="Chirak E.R."/>
            <person name="Sazanova A.L."/>
        </authorList>
    </citation>
    <scope>NUCLEOTIDE SEQUENCE [LARGE SCALE GENOMIC DNA]</scope>
    <source>
        <strain evidence="8">RCAM04685</strain>
    </source>
</reference>
<dbReference type="EMBL" id="QQTP01000014">
    <property type="protein sequence ID" value="RDJ21071.1"/>
    <property type="molecule type" value="Genomic_DNA"/>
</dbReference>
<dbReference type="PANTHER" id="PTHR30461">
    <property type="entry name" value="DNA-INVERTASE FROM LAMBDOID PROPHAGE"/>
    <property type="match status" value="1"/>
</dbReference>
<evidence type="ECO:0000256" key="4">
    <source>
        <dbReference type="PIRSR" id="PIRSR606118-50"/>
    </source>
</evidence>
<dbReference type="InterPro" id="IPR006119">
    <property type="entry name" value="Resolv_N"/>
</dbReference>
<evidence type="ECO:0000256" key="2">
    <source>
        <dbReference type="ARBA" id="ARBA00023125"/>
    </source>
</evidence>
<dbReference type="GO" id="GO:0003677">
    <property type="term" value="F:DNA binding"/>
    <property type="evidence" value="ECO:0007669"/>
    <property type="project" value="UniProtKB-KW"/>
</dbReference>
<keyword evidence="3" id="KW-0233">DNA recombination</keyword>
<keyword evidence="8" id="KW-1185">Reference proteome</keyword>
<evidence type="ECO:0000256" key="3">
    <source>
        <dbReference type="ARBA" id="ARBA00023172"/>
    </source>
</evidence>
<proteinExistence type="predicted"/>
<dbReference type="SUPFAM" id="SSF53041">
    <property type="entry name" value="Resolvase-like"/>
    <property type="match status" value="1"/>
</dbReference>
<keyword evidence="1" id="KW-0229">DNA integration</keyword>
<dbReference type="InterPro" id="IPR006118">
    <property type="entry name" value="Recombinase_CS"/>
</dbReference>
<dbReference type="GO" id="GO:0000150">
    <property type="term" value="F:DNA strand exchange activity"/>
    <property type="evidence" value="ECO:0007669"/>
    <property type="project" value="InterPro"/>
</dbReference>
<feature type="domain" description="Resolvase/invertase-type recombinase catalytic" evidence="6">
    <location>
        <begin position="64"/>
        <end position="199"/>
    </location>
</feature>
<dbReference type="AlphaFoldDB" id="A0A370L112"/>
<evidence type="ECO:0000259" key="6">
    <source>
        <dbReference type="PROSITE" id="PS51736"/>
    </source>
</evidence>
<dbReference type="Pfam" id="PF00239">
    <property type="entry name" value="Resolvase"/>
    <property type="match status" value="1"/>
</dbReference>
<feature type="active site" description="O-(5'-phospho-DNA)-serine intermediate" evidence="4 5">
    <location>
        <position position="72"/>
    </location>
</feature>
<dbReference type="PANTHER" id="PTHR30461:SF2">
    <property type="entry name" value="SERINE RECOMBINASE PINE-RELATED"/>
    <property type="match status" value="1"/>
</dbReference>
<dbReference type="GO" id="GO:0015074">
    <property type="term" value="P:DNA integration"/>
    <property type="evidence" value="ECO:0007669"/>
    <property type="project" value="UniProtKB-KW"/>
</dbReference>
<protein>
    <submittedName>
        <fullName evidence="7">Recombinase family protein</fullName>
    </submittedName>
</protein>
<dbReference type="InterPro" id="IPR050639">
    <property type="entry name" value="SSR_resolvase"/>
</dbReference>
<dbReference type="Proteomes" id="UP000255207">
    <property type="component" value="Unassembled WGS sequence"/>
</dbReference>
<dbReference type="PROSITE" id="PS51736">
    <property type="entry name" value="RECOMBINASES_3"/>
    <property type="match status" value="1"/>
</dbReference>
<organism evidence="7 8">
    <name type="scientific">Bosea caraganae</name>
    <dbReference type="NCBI Taxonomy" id="2763117"/>
    <lineage>
        <taxon>Bacteria</taxon>
        <taxon>Pseudomonadati</taxon>
        <taxon>Pseudomonadota</taxon>
        <taxon>Alphaproteobacteria</taxon>
        <taxon>Hyphomicrobiales</taxon>
        <taxon>Boseaceae</taxon>
        <taxon>Bosea</taxon>
    </lineage>
</organism>
<dbReference type="InterPro" id="IPR036162">
    <property type="entry name" value="Resolvase-like_N_sf"/>
</dbReference>
<evidence type="ECO:0000256" key="1">
    <source>
        <dbReference type="ARBA" id="ARBA00022908"/>
    </source>
</evidence>
<accession>A0A370L112</accession>
<comment type="caution">
    <text evidence="7">The sequence shown here is derived from an EMBL/GenBank/DDBJ whole genome shotgun (WGS) entry which is preliminary data.</text>
</comment>
<evidence type="ECO:0000256" key="5">
    <source>
        <dbReference type="PROSITE-ProRule" id="PRU10137"/>
    </source>
</evidence>
<dbReference type="OrthoDB" id="9800103at2"/>
<name>A0A370L112_9HYPH</name>
<evidence type="ECO:0000313" key="7">
    <source>
        <dbReference type="EMBL" id="RDJ21071.1"/>
    </source>
</evidence>
<dbReference type="PROSITE" id="PS00398">
    <property type="entry name" value="RECOMBINASES_2"/>
    <property type="match status" value="1"/>
</dbReference>
<dbReference type="CDD" id="cd03768">
    <property type="entry name" value="SR_ResInv"/>
    <property type="match status" value="1"/>
</dbReference>
<gene>
    <name evidence="7" type="ORF">DWE98_22370</name>
</gene>